<evidence type="ECO:0000313" key="5">
    <source>
        <dbReference type="EMBL" id="KAK4593875.1"/>
    </source>
</evidence>
<feature type="domain" description="Enhanced disease resistance 4-like N-terminal" evidence="4">
    <location>
        <begin position="7"/>
        <end position="40"/>
    </location>
</feature>
<dbReference type="InterPro" id="IPR055126">
    <property type="entry name" value="EDR4-like_N"/>
</dbReference>
<feature type="compositionally biased region" description="Basic and acidic residues" evidence="2">
    <location>
        <begin position="780"/>
        <end position="792"/>
    </location>
</feature>
<organism evidence="5 6">
    <name type="scientific">Quercus rubra</name>
    <name type="common">Northern red oak</name>
    <name type="synonym">Quercus borealis</name>
    <dbReference type="NCBI Taxonomy" id="3512"/>
    <lineage>
        <taxon>Eukaryota</taxon>
        <taxon>Viridiplantae</taxon>
        <taxon>Streptophyta</taxon>
        <taxon>Embryophyta</taxon>
        <taxon>Tracheophyta</taxon>
        <taxon>Spermatophyta</taxon>
        <taxon>Magnoliopsida</taxon>
        <taxon>eudicotyledons</taxon>
        <taxon>Gunneridae</taxon>
        <taxon>Pentapetalae</taxon>
        <taxon>rosids</taxon>
        <taxon>fabids</taxon>
        <taxon>Fagales</taxon>
        <taxon>Fagaceae</taxon>
        <taxon>Quercus</taxon>
    </lineage>
</organism>
<feature type="compositionally biased region" description="Polar residues" evidence="2">
    <location>
        <begin position="277"/>
        <end position="288"/>
    </location>
</feature>
<feature type="region of interest" description="Disordered" evidence="2">
    <location>
        <begin position="651"/>
        <end position="756"/>
    </location>
</feature>
<dbReference type="Proteomes" id="UP001324115">
    <property type="component" value="Unassembled WGS sequence"/>
</dbReference>
<proteinExistence type="predicted"/>
<evidence type="ECO:0008006" key="7">
    <source>
        <dbReference type="Google" id="ProtNLM"/>
    </source>
</evidence>
<evidence type="ECO:0000256" key="1">
    <source>
        <dbReference type="SAM" id="Coils"/>
    </source>
</evidence>
<dbReference type="InterPro" id="IPR040244">
    <property type="entry name" value="EDR4-like"/>
</dbReference>
<feature type="region of interest" description="Disordered" evidence="2">
    <location>
        <begin position="252"/>
        <end position="351"/>
    </location>
</feature>
<feature type="compositionally biased region" description="Polar residues" evidence="2">
    <location>
        <begin position="83"/>
        <end position="94"/>
    </location>
</feature>
<feature type="region of interest" description="Disordered" evidence="2">
    <location>
        <begin position="770"/>
        <end position="796"/>
    </location>
</feature>
<evidence type="ECO:0000256" key="2">
    <source>
        <dbReference type="SAM" id="MobiDB-lite"/>
    </source>
</evidence>
<reference evidence="5 6" key="1">
    <citation type="journal article" date="2023" name="G3 (Bethesda)">
        <title>A haplotype-resolved chromosome-scale genome for Quercus rubra L. provides insights into the genetics of adaptive traits for red oak species.</title>
        <authorList>
            <person name="Kapoor B."/>
            <person name="Jenkins J."/>
            <person name="Schmutz J."/>
            <person name="Zhebentyayeva T."/>
            <person name="Kuelheim C."/>
            <person name="Coggeshall M."/>
            <person name="Heim C."/>
            <person name="Lasky J.R."/>
            <person name="Leites L."/>
            <person name="Islam-Faridi N."/>
            <person name="Romero-Severson J."/>
            <person name="DeLeo V.L."/>
            <person name="Lucas S.M."/>
            <person name="Lazic D."/>
            <person name="Gailing O."/>
            <person name="Carlson J."/>
            <person name="Staton M."/>
        </authorList>
    </citation>
    <scope>NUCLEOTIDE SEQUENCE [LARGE SCALE GENOMIC DNA]</scope>
    <source>
        <strain evidence="5">Pseudo-F2</strain>
    </source>
</reference>
<dbReference type="PANTHER" id="PTHR31105">
    <property type="entry name" value="EXTRA-LARGE G-PROTEIN-LIKE"/>
    <property type="match status" value="1"/>
</dbReference>
<keyword evidence="6" id="KW-1185">Reference proteome</keyword>
<evidence type="ECO:0000259" key="4">
    <source>
        <dbReference type="Pfam" id="PF22910"/>
    </source>
</evidence>
<feature type="compositionally biased region" description="Polar residues" evidence="2">
    <location>
        <begin position="331"/>
        <end position="340"/>
    </location>
</feature>
<feature type="compositionally biased region" description="Polar residues" evidence="2">
    <location>
        <begin position="304"/>
        <end position="313"/>
    </location>
</feature>
<keyword evidence="1" id="KW-0175">Coiled coil</keyword>
<feature type="coiled-coil region" evidence="1">
    <location>
        <begin position="224"/>
        <end position="251"/>
    </location>
</feature>
<feature type="domain" description="Probable zinc-ribbon" evidence="3">
    <location>
        <begin position="541"/>
        <end position="585"/>
    </location>
</feature>
<feature type="compositionally biased region" description="Basic and acidic residues" evidence="2">
    <location>
        <begin position="52"/>
        <end position="71"/>
    </location>
</feature>
<feature type="compositionally biased region" description="Basic and acidic residues" evidence="2">
    <location>
        <begin position="95"/>
        <end position="112"/>
    </location>
</feature>
<dbReference type="AlphaFoldDB" id="A0AAN7J173"/>
<evidence type="ECO:0000313" key="6">
    <source>
        <dbReference type="Proteomes" id="UP001324115"/>
    </source>
</evidence>
<evidence type="ECO:0000259" key="3">
    <source>
        <dbReference type="Pfam" id="PF11331"/>
    </source>
</evidence>
<feature type="region of interest" description="Disordered" evidence="2">
    <location>
        <begin position="49"/>
        <end position="112"/>
    </location>
</feature>
<protein>
    <recommendedName>
        <fullName evidence="7">Zinc-ribbon domain-containing protein</fullName>
    </recommendedName>
</protein>
<dbReference type="Pfam" id="PF11331">
    <property type="entry name" value="Zn_ribbon_12"/>
    <property type="match status" value="1"/>
</dbReference>
<gene>
    <name evidence="5" type="ORF">RGQ29_017811</name>
</gene>
<dbReference type="GO" id="GO:1900150">
    <property type="term" value="P:regulation of defense response to fungus"/>
    <property type="evidence" value="ECO:0007669"/>
    <property type="project" value="InterPro"/>
</dbReference>
<comment type="caution">
    <text evidence="5">The sequence shown here is derived from an EMBL/GenBank/DDBJ whole genome shotgun (WGS) entry which is preliminary data.</text>
</comment>
<accession>A0AAN7J173</accession>
<dbReference type="EMBL" id="JAXUIC010000004">
    <property type="protein sequence ID" value="KAK4593875.1"/>
    <property type="molecule type" value="Genomic_DNA"/>
</dbReference>
<dbReference type="InterPro" id="IPR021480">
    <property type="entry name" value="Zinc_ribbon_12"/>
</dbReference>
<dbReference type="Pfam" id="PF22910">
    <property type="entry name" value="EDR4-like_1st"/>
    <property type="match status" value="1"/>
</dbReference>
<sequence>MAEITPKLRLVLCPKCENILPELADYSLYQCGGCGTVLGAKKKNVQADGMSDEERVVGVPAKSDHSSEKGMVDLSDVSDTDVKPNSGSLRCSQMDSEKDDVGHGDRYGDQSKLTTDKWVTETGLDMNADRNESVGAMGREQGELNPEIRTTSGSLRLGQMSDWKMGERGEMEGFRRKTRSDVEGVRYSTSNYPDEGPSNYIVDSSYNYGEPLTNLNDPDGANRVKYLQEDRAELLRKLDELKDQLSRSCNVVDKPKEKVPLDGSMVPPDPYSGPDNWFQNGSSVSNRQFPDKHVTRPPSGPDNWFQNGSSVPNRQFPDKHVTGPPSGPDNWFQNGSSVPNRQFPDKHVTGPPYSNHWPDPYPYTNRHEVAMHSHSFYPSMHNPGYGDPFGSQMLRRNPHQLAGQYPQQPLHPYYSGQYIDTNPDSFEPYPPNSVFHQPSCPCLHCYDKLHRVSAPVRPPSFCNKRFPDVPNNPAMYHYEKLGAFGPCVHNSRTMIPPSNISDAQRHTRWPSDFNPEMGGFVRCHPRRVVLASGGRHRRPIAGGAPFLTCYNCFGLLQLPKKVLLTVRNQQKMRCGACSAVINFAVVNKKLVLSLHAETKDIPIDVDGSSNEVVRDSAPHFQSHMNRISANFSSDYDDSGYDFQSIDREPVSLPTGLGLNSNKAHENFHSSSPSTSDEENGPEVLIASKEVNNSTQGPIRAILSPPPPGSPLQDHFDYSSNNHAVNRLGKGNRSSRSDQEKVKPNKAASRQNSLKEVSLATEMEVSFNEYSNTGVSQDSGDAGREDDQPRNKGGDSFFANIIKKSFKDLSRSNQTDERGRSNISVNGHLIPERVVKKAEKQAGQIHPGKYWYDFRAGFWGVMGGPCLGIIPPFIEEFNYSMPENCAGGNTGVFVNGRELHQKDLDLLASRGLPAARDRSYIIEISGRVLDEDTGEELDSLGKLAPTVEKAKRGFGMKASRAAQSQ</sequence>
<name>A0AAN7J173_QUERU</name>
<dbReference type="PANTHER" id="PTHR31105:SF58">
    <property type="entry name" value="G-LIKE PROTEIN, PUTATIVE (DUF3133)-RELATED"/>
    <property type="match status" value="1"/>
</dbReference>